<keyword evidence="1" id="KW-0173">Coenzyme A biosynthesis</keyword>
<dbReference type="GO" id="GO:0010181">
    <property type="term" value="F:FMN binding"/>
    <property type="evidence" value="ECO:0007669"/>
    <property type="project" value="TreeGrafter"/>
</dbReference>
<dbReference type="GO" id="GO:0071513">
    <property type="term" value="C:phosphopantothenoylcysteine decarboxylase complex"/>
    <property type="evidence" value="ECO:0007669"/>
    <property type="project" value="TreeGrafter"/>
</dbReference>
<dbReference type="Pfam" id="PF02441">
    <property type="entry name" value="Flavoprotein"/>
    <property type="match status" value="1"/>
</dbReference>
<reference evidence="5" key="2">
    <citation type="journal article" date="2022" name="Elife">
        <title>Obligate sexual reproduction of a homothallic fungus closely related to the Cryptococcus pathogenic species complex.</title>
        <authorList>
            <person name="Passer A.R."/>
            <person name="Clancey S.A."/>
            <person name="Shea T."/>
            <person name="David-Palma M."/>
            <person name="Averette A.F."/>
            <person name="Boekhout T."/>
            <person name="Porcel B.M."/>
            <person name="Nowrousian M."/>
            <person name="Cuomo C.A."/>
            <person name="Sun S."/>
            <person name="Heitman J."/>
            <person name="Coelho M.A."/>
        </authorList>
    </citation>
    <scope>NUCLEOTIDE SEQUENCE</scope>
    <source>
        <strain evidence="5">CBS 7841</strain>
    </source>
</reference>
<dbReference type="AlphaFoldDB" id="A0A1E3II38"/>
<evidence type="ECO:0000256" key="1">
    <source>
        <dbReference type="ARBA" id="ARBA00022993"/>
    </source>
</evidence>
<sequence>MKKSHIPRKFSRPFVSARYRQADDTKDGVFRVVLITSGSVASIKAPDIVGALVKTPNIDVQVVATKASSHFYTQADVDKSVRNAYNISENLGGNEIGVRVWTDHDEWSDWRKVGEPILHIELRRWADLVVIAPCSADLLAKIAGGICDSLATSLLRALSPSTPVILCPAMNTHMYQHKLTAKHLAFVQDELEYLISGPQGSGQLACGDNGPGKMTDWRDIVAFVQKLALMHQSSASAVTDPQLSSKEPGVSQPGPSTLSAPNLSSPASDHPNNFHKWAASLLLDNSGYSQSSTGVVDQRTSTDGHGDDERT</sequence>
<dbReference type="KEGG" id="cdep:91087747"/>
<evidence type="ECO:0000259" key="4">
    <source>
        <dbReference type="Pfam" id="PF02441"/>
    </source>
</evidence>
<keyword evidence="6" id="KW-1185">Reference proteome</keyword>
<proteinExistence type="inferred from homology"/>
<gene>
    <name evidence="5" type="ORF">L203_103536</name>
</gene>
<dbReference type="InterPro" id="IPR003382">
    <property type="entry name" value="Flavoprotein"/>
</dbReference>
<protein>
    <recommendedName>
        <fullName evidence="4">Flavoprotein domain-containing protein</fullName>
    </recommendedName>
</protein>
<feature type="region of interest" description="Disordered" evidence="3">
    <location>
        <begin position="288"/>
        <end position="311"/>
    </location>
</feature>
<dbReference type="SUPFAM" id="SSF52507">
    <property type="entry name" value="Homo-oligomeric flavin-containing Cys decarboxylases, HFCD"/>
    <property type="match status" value="1"/>
</dbReference>
<dbReference type="RefSeq" id="XP_066069031.1">
    <property type="nucleotide sequence ID" value="XM_066212934.1"/>
</dbReference>
<organism evidence="5 6">
    <name type="scientific">Cryptococcus depauperatus CBS 7841</name>
    <dbReference type="NCBI Taxonomy" id="1295531"/>
    <lineage>
        <taxon>Eukaryota</taxon>
        <taxon>Fungi</taxon>
        <taxon>Dikarya</taxon>
        <taxon>Basidiomycota</taxon>
        <taxon>Agaricomycotina</taxon>
        <taxon>Tremellomycetes</taxon>
        <taxon>Tremellales</taxon>
        <taxon>Cryptococcaceae</taxon>
        <taxon>Cryptococcus</taxon>
    </lineage>
</organism>
<name>A0A1E3II38_9TREE</name>
<feature type="compositionally biased region" description="Basic and acidic residues" evidence="3">
    <location>
        <begin position="300"/>
        <end position="311"/>
    </location>
</feature>
<dbReference type="GO" id="GO:0015937">
    <property type="term" value="P:coenzyme A biosynthetic process"/>
    <property type="evidence" value="ECO:0007669"/>
    <property type="project" value="UniProtKB-KW"/>
</dbReference>
<reference evidence="5" key="1">
    <citation type="submission" date="2016-06" db="EMBL/GenBank/DDBJ databases">
        <authorList>
            <person name="Cuomo C."/>
            <person name="Litvintseva A."/>
            <person name="Heitman J."/>
            <person name="Chen Y."/>
            <person name="Sun S."/>
            <person name="Springer D."/>
            <person name="Dromer F."/>
            <person name="Young S."/>
            <person name="Zeng Q."/>
            <person name="Chapman S."/>
            <person name="Gujja S."/>
            <person name="Saif S."/>
            <person name="Birren B."/>
        </authorList>
    </citation>
    <scope>NUCLEOTIDE SEQUENCE</scope>
    <source>
        <strain evidence="5">CBS 7841</strain>
    </source>
</reference>
<evidence type="ECO:0000256" key="3">
    <source>
        <dbReference type="SAM" id="MobiDB-lite"/>
    </source>
</evidence>
<dbReference type="GO" id="GO:0004633">
    <property type="term" value="F:phosphopantothenoylcysteine decarboxylase activity"/>
    <property type="evidence" value="ECO:0007669"/>
    <property type="project" value="TreeGrafter"/>
</dbReference>
<evidence type="ECO:0000313" key="6">
    <source>
        <dbReference type="Proteomes" id="UP000094043"/>
    </source>
</evidence>
<dbReference type="Proteomes" id="UP000094043">
    <property type="component" value="Chromosome 4"/>
</dbReference>
<comment type="similarity">
    <text evidence="2">Belongs to the HFCD (homooligomeric flavin containing Cys decarboxylase) superfamily.</text>
</comment>
<reference evidence="5" key="3">
    <citation type="submission" date="2024-01" db="EMBL/GenBank/DDBJ databases">
        <authorList>
            <person name="Coelho M.A."/>
            <person name="David-Palma M."/>
            <person name="Shea T."/>
            <person name="Sun S."/>
            <person name="Cuomo C.A."/>
            <person name="Heitman J."/>
        </authorList>
    </citation>
    <scope>NUCLEOTIDE SEQUENCE</scope>
    <source>
        <strain evidence="5">CBS 7841</strain>
    </source>
</reference>
<dbReference type="InterPro" id="IPR036551">
    <property type="entry name" value="Flavin_trans-like"/>
</dbReference>
<feature type="compositionally biased region" description="Polar residues" evidence="3">
    <location>
        <begin position="288"/>
        <end position="299"/>
    </location>
</feature>
<feature type="domain" description="Flavoprotein" evidence="4">
    <location>
        <begin position="31"/>
        <end position="225"/>
    </location>
</feature>
<dbReference type="OrthoDB" id="1532798at2759"/>
<dbReference type="GeneID" id="91087747"/>
<evidence type="ECO:0000313" key="5">
    <source>
        <dbReference type="EMBL" id="WVN88331.1"/>
    </source>
</evidence>
<dbReference type="PANTHER" id="PTHR14359:SF6">
    <property type="entry name" value="PHOSPHOPANTOTHENOYLCYSTEINE DECARBOXYLASE"/>
    <property type="match status" value="1"/>
</dbReference>
<dbReference type="Gene3D" id="3.40.50.1950">
    <property type="entry name" value="Flavin prenyltransferase-like"/>
    <property type="match status" value="1"/>
</dbReference>
<feature type="compositionally biased region" description="Polar residues" evidence="3">
    <location>
        <begin position="253"/>
        <end position="271"/>
    </location>
</feature>
<feature type="region of interest" description="Disordered" evidence="3">
    <location>
        <begin position="237"/>
        <end position="271"/>
    </location>
</feature>
<dbReference type="VEuPathDB" id="FungiDB:L203_02869"/>
<accession>A0A1E3II38</accession>
<evidence type="ECO:0000256" key="2">
    <source>
        <dbReference type="ARBA" id="ARBA00038350"/>
    </source>
</evidence>
<dbReference type="PANTHER" id="PTHR14359">
    <property type="entry name" value="HOMO-OLIGOMERIC FLAVIN CONTAINING CYS DECARBOXYLASE FAMILY"/>
    <property type="match status" value="1"/>
</dbReference>
<dbReference type="EMBL" id="CP143787">
    <property type="protein sequence ID" value="WVN88331.1"/>
    <property type="molecule type" value="Genomic_DNA"/>
</dbReference>